<dbReference type="GO" id="GO:0006508">
    <property type="term" value="P:proteolysis"/>
    <property type="evidence" value="ECO:0007669"/>
    <property type="project" value="InterPro"/>
</dbReference>
<dbReference type="InterPro" id="IPR012338">
    <property type="entry name" value="Beta-lactam/transpept-like"/>
</dbReference>
<gene>
    <name evidence="3" type="ORF">BJN34_09525</name>
</gene>
<proteinExistence type="predicted"/>
<evidence type="ECO:0000313" key="4">
    <source>
        <dbReference type="Proteomes" id="UP000189627"/>
    </source>
</evidence>
<evidence type="ECO:0000256" key="1">
    <source>
        <dbReference type="SAM" id="MobiDB-lite"/>
    </source>
</evidence>
<protein>
    <recommendedName>
        <fullName evidence="2">Peptidase S11 D-alanyl-D-alanine carboxypeptidase A N-terminal domain-containing protein</fullName>
    </recommendedName>
</protein>
<sequence>MARAASHYPLITEFTTLSRHRVMVGARTLAYRNTTWLLGQPGWNIWITKTGFTREAGHCIAMEVNTQYGPVIIVLLGAGTQRARAADLMAIRRWLAVQTRLQASRAGQRIDEHQVGALSNKVGLRRASATASATRAQPQRRQLFSMSEPFRCGSQGPP</sequence>
<dbReference type="Pfam" id="PF00768">
    <property type="entry name" value="Peptidase_S11"/>
    <property type="match status" value="1"/>
</dbReference>
<evidence type="ECO:0000313" key="3">
    <source>
        <dbReference type="EMBL" id="AQV94128.1"/>
    </source>
</evidence>
<dbReference type="SUPFAM" id="SSF56601">
    <property type="entry name" value="beta-lactamase/transpeptidase-like"/>
    <property type="match status" value="1"/>
</dbReference>
<accession>A0A1U9UNA9</accession>
<dbReference type="AlphaFoldDB" id="A0A1U9UNA9"/>
<dbReference type="EMBL" id="CP017757">
    <property type="protein sequence ID" value="AQV94128.1"/>
    <property type="molecule type" value="Genomic_DNA"/>
</dbReference>
<dbReference type="GO" id="GO:0009002">
    <property type="term" value="F:serine-type D-Ala-D-Ala carboxypeptidase activity"/>
    <property type="evidence" value="ECO:0007669"/>
    <property type="project" value="InterPro"/>
</dbReference>
<name>A0A1U9UNA9_CUPNE</name>
<dbReference type="InterPro" id="IPR001967">
    <property type="entry name" value="Peptidase_S11_N"/>
</dbReference>
<organism evidence="3 4">
    <name type="scientific">Cupriavidus necator</name>
    <name type="common">Alcaligenes eutrophus</name>
    <name type="synonym">Ralstonia eutropha</name>
    <dbReference type="NCBI Taxonomy" id="106590"/>
    <lineage>
        <taxon>Bacteria</taxon>
        <taxon>Pseudomonadati</taxon>
        <taxon>Pseudomonadota</taxon>
        <taxon>Betaproteobacteria</taxon>
        <taxon>Burkholderiales</taxon>
        <taxon>Burkholderiaceae</taxon>
        <taxon>Cupriavidus</taxon>
    </lineage>
</organism>
<dbReference type="RefSeq" id="WP_078196399.1">
    <property type="nucleotide sequence ID" value="NZ_CP017757.2"/>
</dbReference>
<dbReference type="KEGG" id="cuh:BJN34_09525"/>
<feature type="domain" description="Peptidase S11 D-alanyl-D-alanine carboxypeptidase A N-terminal" evidence="2">
    <location>
        <begin position="1"/>
        <end position="79"/>
    </location>
</feature>
<dbReference type="Proteomes" id="UP000189627">
    <property type="component" value="Chromosome 1"/>
</dbReference>
<evidence type="ECO:0000259" key="2">
    <source>
        <dbReference type="Pfam" id="PF00768"/>
    </source>
</evidence>
<dbReference type="Gene3D" id="3.40.710.10">
    <property type="entry name" value="DD-peptidase/beta-lactamase superfamily"/>
    <property type="match status" value="1"/>
</dbReference>
<reference evidence="4" key="1">
    <citation type="submission" date="2017-02" db="EMBL/GenBank/DDBJ databases">
        <title>Complete genome sequence of Cupriavidus necator strain NH9, a 3-chlorobenzoate degrader.</title>
        <authorList>
            <person name="Moriuchi R."/>
            <person name="Dohra H."/>
            <person name="Ogawa N."/>
        </authorList>
    </citation>
    <scope>NUCLEOTIDE SEQUENCE [LARGE SCALE GENOMIC DNA]</scope>
    <source>
        <strain evidence="4">NH9</strain>
    </source>
</reference>
<feature type="region of interest" description="Disordered" evidence="1">
    <location>
        <begin position="130"/>
        <end position="158"/>
    </location>
</feature>
<feature type="compositionally biased region" description="Low complexity" evidence="1">
    <location>
        <begin position="130"/>
        <end position="142"/>
    </location>
</feature>
<dbReference type="OrthoDB" id="5688590at2"/>